<protein>
    <submittedName>
        <fullName evidence="2">Uncharacterized protein</fullName>
    </submittedName>
</protein>
<comment type="caution">
    <text evidence="2">The sequence shown here is derived from an EMBL/GenBank/DDBJ whole genome shotgun (WGS) entry which is preliminary data.</text>
</comment>
<feature type="region of interest" description="Disordered" evidence="1">
    <location>
        <begin position="167"/>
        <end position="189"/>
    </location>
</feature>
<evidence type="ECO:0000313" key="3">
    <source>
        <dbReference type="Proteomes" id="UP000317303"/>
    </source>
</evidence>
<dbReference type="EMBL" id="VLJV01000001">
    <property type="protein sequence ID" value="TWH22277.1"/>
    <property type="molecule type" value="Genomic_DNA"/>
</dbReference>
<proteinExistence type="predicted"/>
<name>A0A660CK72_9PSEU</name>
<accession>A0A660CK72</accession>
<evidence type="ECO:0000313" key="2">
    <source>
        <dbReference type="EMBL" id="TWH22277.1"/>
    </source>
</evidence>
<dbReference type="Proteomes" id="UP000317303">
    <property type="component" value="Unassembled WGS sequence"/>
</dbReference>
<sequence>MVTVTVENRLRQLAFGDVPHPETRSRHRIVAAARTDRECWLAAVALGARGHYAAAATLLQPLIHGAGAGAGSGGAVLSSLAASTLASHRRQLGGHAAALRLDGLALARITASPDRPEPGPAGPMAQDADGVDAAGAWADALLGLAADRLGTGRPDLAGGLVARVLSGTGSRGGSGDTGASDRSGDRAGTECAAGVEPAVLSWRSRVRAGWVGAEAALAGGDPQTAVGRAEAALAVLAEPADPAVPAHAAAPAAAADPTDPAAPAGTADLNGPADPGALGPRVPRHRAKSELVLAAALAARGGGQDRVRAGELVDSALEVIETRGLRSLSWPALLLAADLAQGGRGAQHRARATREVHALLRSADPEARRLAVSSPWMPI</sequence>
<gene>
    <name evidence="2" type="ORF">JD82_04154</name>
</gene>
<dbReference type="AlphaFoldDB" id="A0A660CK72"/>
<feature type="compositionally biased region" description="Low complexity" evidence="1">
    <location>
        <begin position="247"/>
        <end position="268"/>
    </location>
</feature>
<dbReference type="RefSeq" id="WP_051757892.1">
    <property type="nucleotide sequence ID" value="NZ_JOIJ01000010.1"/>
</dbReference>
<feature type="region of interest" description="Disordered" evidence="1">
    <location>
        <begin position="110"/>
        <end position="129"/>
    </location>
</feature>
<feature type="region of interest" description="Disordered" evidence="1">
    <location>
        <begin position="247"/>
        <end position="280"/>
    </location>
</feature>
<organism evidence="2 3">
    <name type="scientific">Prauserella rugosa</name>
    <dbReference type="NCBI Taxonomy" id="43354"/>
    <lineage>
        <taxon>Bacteria</taxon>
        <taxon>Bacillati</taxon>
        <taxon>Actinomycetota</taxon>
        <taxon>Actinomycetes</taxon>
        <taxon>Pseudonocardiales</taxon>
        <taxon>Pseudonocardiaceae</taxon>
        <taxon>Prauserella</taxon>
    </lineage>
</organism>
<evidence type="ECO:0000256" key="1">
    <source>
        <dbReference type="SAM" id="MobiDB-lite"/>
    </source>
</evidence>
<reference evidence="2 3" key="1">
    <citation type="submission" date="2019-07" db="EMBL/GenBank/DDBJ databases">
        <title>R&amp;d 2014.</title>
        <authorList>
            <person name="Klenk H.-P."/>
        </authorList>
    </citation>
    <scope>NUCLEOTIDE SEQUENCE [LARGE SCALE GENOMIC DNA]</scope>
    <source>
        <strain evidence="2 3">DSM 43194</strain>
    </source>
</reference>
<keyword evidence="3" id="KW-1185">Reference proteome</keyword>